<dbReference type="PANTHER" id="PTHR47396:SF1">
    <property type="entry name" value="ATP-DEPENDENT HELICASE IRC3-RELATED"/>
    <property type="match status" value="1"/>
</dbReference>
<dbReference type="SUPFAM" id="SSF52540">
    <property type="entry name" value="P-loop containing nucleoside triphosphate hydrolases"/>
    <property type="match status" value="1"/>
</dbReference>
<evidence type="ECO:0000313" key="3">
    <source>
        <dbReference type="EMBL" id="KAB1068888.1"/>
    </source>
</evidence>
<keyword evidence="3" id="KW-0378">Hydrolase</keyword>
<dbReference type="Gene3D" id="3.40.50.300">
    <property type="entry name" value="P-loop containing nucleotide triphosphate hydrolases"/>
    <property type="match status" value="2"/>
</dbReference>
<dbReference type="InterPro" id="IPR014001">
    <property type="entry name" value="Helicase_ATP-bd"/>
</dbReference>
<proteinExistence type="predicted"/>
<dbReference type="SMART" id="SM00490">
    <property type="entry name" value="HELICc"/>
    <property type="match status" value="1"/>
</dbReference>
<feature type="domain" description="Helicase ATP-binding" evidence="1">
    <location>
        <begin position="17"/>
        <end position="176"/>
    </location>
</feature>
<keyword evidence="4" id="KW-1185">Reference proteome</keyword>
<dbReference type="RefSeq" id="WP_150966794.1">
    <property type="nucleotide sequence ID" value="NZ_VZZJ01000044.1"/>
</dbReference>
<dbReference type="PROSITE" id="PS51194">
    <property type="entry name" value="HELICASE_CTER"/>
    <property type="match status" value="1"/>
</dbReference>
<sequence>MTQLRSYQRAGVDAVFDFWAGGGENPLVEAATGTGKSVMVSTLTREVMERWPDMRVLMLVHVKELVQQNAQALLRSWPGAPVGINSAGLGRRDLRSPILFASIQSVYRQGRNLGPRDLILIDEAHLVPKAGDGMYRRLLDDLQQTVPDLRVAGFTATPYRLDSGRLDEGDDRLFSEIVFSYGIGQGIADGYLSSLVSKATDTTLDVSGVARRGGEFVAGALEAACDQDAITQAAVDELAHLGRDRRSWLLFAAGVKHAANLRDAVRARGIACEMVSGETPQGERDRIVRDFREGRLRCLTNCSVLTTGFDAPAVDLVAMLRPTLSVGLYVQIVGRGTRLASGKENCLILDYAGNVRRHGPVDAIEVRGKKDGSKPAAAEVTEVRAKECPSCSSLVALNTRVCTTCGHEWTREDAPKHDAVADAERAILSLAAPPWLEVSGLSFARHTKPGSPDSLRAEFHCGILTHRVWVCLEHGGRAAEKAAQWWRRMGGAEPVPATVEEGLERAEAELVWPHAIQARQAGKFWEIVGYRFAAGEGWSTRAVLNVEEAA</sequence>
<comment type="caution">
    <text evidence="3">The sequence shown here is derived from an EMBL/GenBank/DDBJ whole genome shotgun (WGS) entry which is preliminary data.</text>
</comment>
<dbReference type="GO" id="GO:0005524">
    <property type="term" value="F:ATP binding"/>
    <property type="evidence" value="ECO:0007669"/>
    <property type="project" value="InterPro"/>
</dbReference>
<reference evidence="3 4" key="1">
    <citation type="submission" date="2019-09" db="EMBL/GenBank/DDBJ databases">
        <title>YIM 132548 draft genome.</title>
        <authorList>
            <person name="Jiang L."/>
        </authorList>
    </citation>
    <scope>NUCLEOTIDE SEQUENCE [LARGE SCALE GENOMIC DNA]</scope>
    <source>
        <strain evidence="3 4">YIM 132548</strain>
    </source>
</reference>
<organism evidence="3 4">
    <name type="scientific">Methylobacterium planeticum</name>
    <dbReference type="NCBI Taxonomy" id="2615211"/>
    <lineage>
        <taxon>Bacteria</taxon>
        <taxon>Pseudomonadati</taxon>
        <taxon>Pseudomonadota</taxon>
        <taxon>Alphaproteobacteria</taxon>
        <taxon>Hyphomicrobiales</taxon>
        <taxon>Methylobacteriaceae</taxon>
        <taxon>Methylobacterium</taxon>
    </lineage>
</organism>
<dbReference type="SMART" id="SM00487">
    <property type="entry name" value="DEXDc"/>
    <property type="match status" value="1"/>
</dbReference>
<accession>A0A6N6MDS1</accession>
<gene>
    <name evidence="3" type="ORF">F6X51_26150</name>
</gene>
<keyword evidence="3" id="KW-0547">Nucleotide-binding</keyword>
<dbReference type="InterPro" id="IPR006935">
    <property type="entry name" value="Helicase/UvrB_N"/>
</dbReference>
<dbReference type="Pfam" id="PF00271">
    <property type="entry name" value="Helicase_C"/>
    <property type="match status" value="1"/>
</dbReference>
<keyword evidence="3" id="KW-0347">Helicase</keyword>
<evidence type="ECO:0000259" key="1">
    <source>
        <dbReference type="PROSITE" id="PS51192"/>
    </source>
</evidence>
<dbReference type="GO" id="GO:0003677">
    <property type="term" value="F:DNA binding"/>
    <property type="evidence" value="ECO:0007669"/>
    <property type="project" value="InterPro"/>
</dbReference>
<keyword evidence="3" id="KW-0067">ATP-binding</keyword>
<dbReference type="InterPro" id="IPR001650">
    <property type="entry name" value="Helicase_C-like"/>
</dbReference>
<dbReference type="EMBL" id="VZZJ01000044">
    <property type="protein sequence ID" value="KAB1068888.1"/>
    <property type="molecule type" value="Genomic_DNA"/>
</dbReference>
<evidence type="ECO:0000259" key="2">
    <source>
        <dbReference type="PROSITE" id="PS51194"/>
    </source>
</evidence>
<evidence type="ECO:0000313" key="4">
    <source>
        <dbReference type="Proteomes" id="UP000441523"/>
    </source>
</evidence>
<dbReference type="PROSITE" id="PS51192">
    <property type="entry name" value="HELICASE_ATP_BIND_1"/>
    <property type="match status" value="1"/>
</dbReference>
<dbReference type="PANTHER" id="PTHR47396">
    <property type="entry name" value="TYPE I RESTRICTION ENZYME ECOKI R PROTEIN"/>
    <property type="match status" value="1"/>
</dbReference>
<dbReference type="InterPro" id="IPR050742">
    <property type="entry name" value="Helicase_Restrict-Modif_Enz"/>
</dbReference>
<dbReference type="GO" id="GO:0005829">
    <property type="term" value="C:cytosol"/>
    <property type="evidence" value="ECO:0007669"/>
    <property type="project" value="TreeGrafter"/>
</dbReference>
<dbReference type="InterPro" id="IPR027417">
    <property type="entry name" value="P-loop_NTPase"/>
</dbReference>
<dbReference type="GO" id="GO:0016787">
    <property type="term" value="F:hydrolase activity"/>
    <property type="evidence" value="ECO:0007669"/>
    <property type="project" value="InterPro"/>
</dbReference>
<feature type="domain" description="Helicase C-terminal" evidence="2">
    <location>
        <begin position="234"/>
        <end position="381"/>
    </location>
</feature>
<dbReference type="AlphaFoldDB" id="A0A6N6MDS1"/>
<dbReference type="Pfam" id="PF04851">
    <property type="entry name" value="ResIII"/>
    <property type="match status" value="1"/>
</dbReference>
<dbReference type="GO" id="GO:0004386">
    <property type="term" value="F:helicase activity"/>
    <property type="evidence" value="ECO:0007669"/>
    <property type="project" value="UniProtKB-KW"/>
</dbReference>
<name>A0A6N6MDS1_9HYPH</name>
<dbReference type="Proteomes" id="UP000441523">
    <property type="component" value="Unassembled WGS sequence"/>
</dbReference>
<protein>
    <submittedName>
        <fullName evidence="3">DEAD/DEAH box helicase</fullName>
    </submittedName>
</protein>